<protein>
    <submittedName>
        <fullName evidence="2">Uncharacterized protein</fullName>
    </submittedName>
</protein>
<keyword evidence="1" id="KW-0812">Transmembrane</keyword>
<dbReference type="Proteomes" id="UP000288716">
    <property type="component" value="Unassembled WGS sequence"/>
</dbReference>
<dbReference type="VEuPathDB" id="VectorBase:LDEU001100"/>
<dbReference type="EMBL" id="NCKV01000322">
    <property type="protein sequence ID" value="RWS30940.1"/>
    <property type="molecule type" value="Genomic_DNA"/>
</dbReference>
<organism evidence="2 3">
    <name type="scientific">Leptotrombidium deliense</name>
    <dbReference type="NCBI Taxonomy" id="299467"/>
    <lineage>
        <taxon>Eukaryota</taxon>
        <taxon>Metazoa</taxon>
        <taxon>Ecdysozoa</taxon>
        <taxon>Arthropoda</taxon>
        <taxon>Chelicerata</taxon>
        <taxon>Arachnida</taxon>
        <taxon>Acari</taxon>
        <taxon>Acariformes</taxon>
        <taxon>Trombidiformes</taxon>
        <taxon>Prostigmata</taxon>
        <taxon>Anystina</taxon>
        <taxon>Parasitengona</taxon>
        <taxon>Trombiculoidea</taxon>
        <taxon>Trombiculidae</taxon>
        <taxon>Leptotrombidium</taxon>
    </lineage>
</organism>
<keyword evidence="1" id="KW-0472">Membrane</keyword>
<keyword evidence="1" id="KW-1133">Transmembrane helix</keyword>
<evidence type="ECO:0000313" key="2">
    <source>
        <dbReference type="EMBL" id="RWS30940.1"/>
    </source>
</evidence>
<accession>A0A443STW5</accession>
<feature type="transmembrane region" description="Helical" evidence="1">
    <location>
        <begin position="67"/>
        <end position="90"/>
    </location>
</feature>
<comment type="caution">
    <text evidence="2">The sequence shown here is derived from an EMBL/GenBank/DDBJ whole genome shotgun (WGS) entry which is preliminary data.</text>
</comment>
<gene>
    <name evidence="2" type="ORF">B4U80_02056</name>
</gene>
<evidence type="ECO:0000313" key="3">
    <source>
        <dbReference type="Proteomes" id="UP000288716"/>
    </source>
</evidence>
<dbReference type="AlphaFoldDB" id="A0A443STW5"/>
<evidence type="ECO:0000256" key="1">
    <source>
        <dbReference type="SAM" id="Phobius"/>
    </source>
</evidence>
<reference evidence="2 3" key="1">
    <citation type="journal article" date="2018" name="Gigascience">
        <title>Genomes of trombidid mites reveal novel predicted allergens and laterally-transferred genes associated with secondary metabolism.</title>
        <authorList>
            <person name="Dong X."/>
            <person name="Chaisiri K."/>
            <person name="Xia D."/>
            <person name="Armstrong S.D."/>
            <person name="Fang Y."/>
            <person name="Donnelly M.J."/>
            <person name="Kadowaki T."/>
            <person name="McGarry J.W."/>
            <person name="Darby A.C."/>
            <person name="Makepeace B.L."/>
        </authorList>
    </citation>
    <scope>NUCLEOTIDE SEQUENCE [LARGE SCALE GENOMIC DNA]</scope>
    <source>
        <strain evidence="2">UoL-UT</strain>
    </source>
</reference>
<keyword evidence="3" id="KW-1185">Reference proteome</keyword>
<name>A0A443STW5_9ACAR</name>
<proteinExistence type="predicted"/>
<sequence length="128" mass="15479">MRLVRQISICWTRRVPPQDWSCKICHHVENRFYIEATVSSKCHQNLYQDIHPLEAENREYNFFVSRIFFVFRVYISFAVSSFQCFQIFIYSPLMCRFSVPFALYLQSHYGTNETKFFYCTLNALYTFS</sequence>